<dbReference type="Pfam" id="PF00126">
    <property type="entry name" value="HTH_1"/>
    <property type="match status" value="1"/>
</dbReference>
<evidence type="ECO:0000313" key="3">
    <source>
        <dbReference type="EMBL" id="PVY68337.1"/>
    </source>
</evidence>
<dbReference type="Gene3D" id="3.40.190.10">
    <property type="entry name" value="Periplasmic binding protein-like II"/>
    <property type="match status" value="1"/>
</dbReference>
<dbReference type="InterPro" id="IPR024370">
    <property type="entry name" value="PBP_domain"/>
</dbReference>
<dbReference type="PANTHER" id="PTHR38431:SF1">
    <property type="entry name" value="BLL2305 PROTEIN"/>
    <property type="match status" value="1"/>
</dbReference>
<dbReference type="STRING" id="1231391.GCA_000308195_03199"/>
<dbReference type="OrthoDB" id="9805928at2"/>
<gene>
    <name evidence="3" type="ORF">C7440_0732</name>
</gene>
<dbReference type="Gene3D" id="1.10.10.10">
    <property type="entry name" value="Winged helix-like DNA-binding domain superfamily/Winged helix DNA-binding domain"/>
    <property type="match status" value="1"/>
</dbReference>
<reference evidence="3 4" key="1">
    <citation type="submission" date="2018-04" db="EMBL/GenBank/DDBJ databases">
        <title>Genomic Encyclopedia of Type Strains, Phase IV (KMG-IV): sequencing the most valuable type-strain genomes for metagenomic binning, comparative biology and taxonomic classification.</title>
        <authorList>
            <person name="Goeker M."/>
        </authorList>
    </citation>
    <scope>NUCLEOTIDE SEQUENCE [LARGE SCALE GENOMIC DNA]</scope>
    <source>
        <strain evidence="3 4">DSM 10065</strain>
    </source>
</reference>
<dbReference type="GO" id="GO:0003700">
    <property type="term" value="F:DNA-binding transcription factor activity"/>
    <property type="evidence" value="ECO:0007669"/>
    <property type="project" value="InterPro"/>
</dbReference>
<dbReference type="EMBL" id="QEKO01000001">
    <property type="protein sequence ID" value="PVY68337.1"/>
    <property type="molecule type" value="Genomic_DNA"/>
</dbReference>
<dbReference type="Proteomes" id="UP000246145">
    <property type="component" value="Unassembled WGS sequence"/>
</dbReference>
<protein>
    <submittedName>
        <fullName evidence="3">Molybdate transport repressor ModE-like protein</fullName>
    </submittedName>
</protein>
<dbReference type="InterPro" id="IPR036390">
    <property type="entry name" value="WH_DNA-bd_sf"/>
</dbReference>
<proteinExistence type="predicted"/>
<sequence>MTYKFQARLNSEWVLEKPSGAVFALGEILRLLAAIDAMGHIAGACRSCGISYRHAWGLLRHAEKEFGMALLETSRRQGSKLTDFARHLLWANRRMDARLTPMLESMASELQEELESLYPESRPRLRLHASHGFAVEGLMQMANDQEMSPVELRYRTAFEALASLNRGECDLAGFQVPAGEFEEAILGHYSPWLDDERHCLIYLAQRDTGMFVQPGNPKQIHTVADLVKPGVRFVNRQVGSSTRLLVGLMLERLGIDTRRIQGYDSSEFTHMAIAAHIASGMADAGIGVETAAWRCGLDFIPLAKERYFFAVQRDSLDAPLMRQLLGLLDSEAYRHYVSQLVGYDAADIGKVLGLQQAFGAMAGRAARV</sequence>
<feature type="domain" description="HTH lysR-type" evidence="1">
    <location>
        <begin position="29"/>
        <end position="85"/>
    </location>
</feature>
<dbReference type="AlphaFoldDB" id="A0A2U1CR12"/>
<dbReference type="SUPFAM" id="SSF53850">
    <property type="entry name" value="Periplasmic binding protein-like II"/>
    <property type="match status" value="1"/>
</dbReference>
<organism evidence="3 4">
    <name type="scientific">Pusillimonas noertemannii</name>
    <dbReference type="NCBI Taxonomy" id="305977"/>
    <lineage>
        <taxon>Bacteria</taxon>
        <taxon>Pseudomonadati</taxon>
        <taxon>Pseudomonadota</taxon>
        <taxon>Betaproteobacteria</taxon>
        <taxon>Burkholderiales</taxon>
        <taxon>Alcaligenaceae</taxon>
        <taxon>Pusillimonas</taxon>
    </lineage>
</organism>
<dbReference type="InterPro" id="IPR000847">
    <property type="entry name" value="LysR_HTH_N"/>
</dbReference>
<keyword evidence="4" id="KW-1185">Reference proteome</keyword>
<dbReference type="Pfam" id="PF12727">
    <property type="entry name" value="PBP_like"/>
    <property type="match status" value="1"/>
</dbReference>
<evidence type="ECO:0000313" key="4">
    <source>
        <dbReference type="Proteomes" id="UP000246145"/>
    </source>
</evidence>
<accession>A0A2U1CR12</accession>
<evidence type="ECO:0000259" key="1">
    <source>
        <dbReference type="Pfam" id="PF00126"/>
    </source>
</evidence>
<comment type="caution">
    <text evidence="3">The sequence shown here is derived from an EMBL/GenBank/DDBJ whole genome shotgun (WGS) entry which is preliminary data.</text>
</comment>
<name>A0A2U1CR12_9BURK</name>
<dbReference type="PANTHER" id="PTHR38431">
    <property type="entry name" value="BLL2305 PROTEIN"/>
    <property type="match status" value="1"/>
</dbReference>
<dbReference type="RefSeq" id="WP_116517515.1">
    <property type="nucleotide sequence ID" value="NZ_JACCEX010000001.1"/>
</dbReference>
<dbReference type="InterPro" id="IPR036388">
    <property type="entry name" value="WH-like_DNA-bd_sf"/>
</dbReference>
<feature type="domain" description="PBP" evidence="2">
    <location>
        <begin position="144"/>
        <end position="328"/>
    </location>
</feature>
<evidence type="ECO:0000259" key="2">
    <source>
        <dbReference type="Pfam" id="PF12727"/>
    </source>
</evidence>
<dbReference type="SUPFAM" id="SSF46785">
    <property type="entry name" value="Winged helix' DNA-binding domain"/>
    <property type="match status" value="1"/>
</dbReference>